<dbReference type="Proteomes" id="UP001233999">
    <property type="component" value="Unassembled WGS sequence"/>
</dbReference>
<feature type="non-terminal residue" evidence="1">
    <location>
        <position position="1"/>
    </location>
</feature>
<protein>
    <submittedName>
        <fullName evidence="1">Uncharacterized protein</fullName>
    </submittedName>
</protein>
<dbReference type="EMBL" id="JASPKZ010007247">
    <property type="protein sequence ID" value="KAJ9585827.1"/>
    <property type="molecule type" value="Genomic_DNA"/>
</dbReference>
<name>A0AAD7ZTJ9_DIPPU</name>
<accession>A0AAD7ZTJ9</accession>
<organism evidence="1 2">
    <name type="scientific">Diploptera punctata</name>
    <name type="common">Pacific beetle cockroach</name>
    <dbReference type="NCBI Taxonomy" id="6984"/>
    <lineage>
        <taxon>Eukaryota</taxon>
        <taxon>Metazoa</taxon>
        <taxon>Ecdysozoa</taxon>
        <taxon>Arthropoda</taxon>
        <taxon>Hexapoda</taxon>
        <taxon>Insecta</taxon>
        <taxon>Pterygota</taxon>
        <taxon>Neoptera</taxon>
        <taxon>Polyneoptera</taxon>
        <taxon>Dictyoptera</taxon>
        <taxon>Blattodea</taxon>
        <taxon>Blaberoidea</taxon>
        <taxon>Blaberidae</taxon>
        <taxon>Diplopterinae</taxon>
        <taxon>Diploptera</taxon>
    </lineage>
</organism>
<comment type="caution">
    <text evidence="1">The sequence shown here is derived from an EMBL/GenBank/DDBJ whole genome shotgun (WGS) entry which is preliminary data.</text>
</comment>
<evidence type="ECO:0000313" key="2">
    <source>
        <dbReference type="Proteomes" id="UP001233999"/>
    </source>
</evidence>
<proteinExistence type="predicted"/>
<evidence type="ECO:0000313" key="1">
    <source>
        <dbReference type="EMBL" id="KAJ9585827.1"/>
    </source>
</evidence>
<reference evidence="1" key="1">
    <citation type="journal article" date="2023" name="IScience">
        <title>Live-bearing cockroach genome reveals convergent evolutionary mechanisms linked to viviparity in insects and beyond.</title>
        <authorList>
            <person name="Fouks B."/>
            <person name="Harrison M.C."/>
            <person name="Mikhailova A.A."/>
            <person name="Marchal E."/>
            <person name="English S."/>
            <person name="Carruthers M."/>
            <person name="Jennings E.C."/>
            <person name="Chiamaka E.L."/>
            <person name="Frigard R.A."/>
            <person name="Pippel M."/>
            <person name="Attardo G.M."/>
            <person name="Benoit J.B."/>
            <person name="Bornberg-Bauer E."/>
            <person name="Tobe S.S."/>
        </authorList>
    </citation>
    <scope>NUCLEOTIDE SEQUENCE</scope>
    <source>
        <strain evidence="1">Stay&amp;Tobe</strain>
    </source>
</reference>
<dbReference type="AlphaFoldDB" id="A0AAD7ZTJ9"/>
<keyword evidence="2" id="KW-1185">Reference proteome</keyword>
<gene>
    <name evidence="1" type="ORF">L9F63_020529</name>
</gene>
<sequence>MERNSGETRRRDREKIMVQEGIELWKQKKQNQWTQKIQDQRELRDMLSKYSPWGRPGCGAPNSDGVRKRNMHLQGLFAEEEKKNLGVVLGRSWGGTPQRGNSGVQQKQQHTAYKVDPILRFQFNEPVRKCVDNVLRYKKDVQQQQKYKQELVILKSLVHFCQMLGGVELVPLLARRRAAAERHPLSSTDVTKTRNVNGPVNFYRAAGTQKYTQELSQQIFSKQQRVQFYIPNHEGRVWGTSIVLQGCTKDYYTYKIVNKIDRFYVSSFPKQVKEHLRNVKKGEKEAKLLKQIEKPKELTVWEKIYIQKSEKKKLMNFEIP</sequence>
<reference evidence="1" key="2">
    <citation type="submission" date="2023-05" db="EMBL/GenBank/DDBJ databases">
        <authorList>
            <person name="Fouks B."/>
        </authorList>
    </citation>
    <scope>NUCLEOTIDE SEQUENCE</scope>
    <source>
        <strain evidence="1">Stay&amp;Tobe</strain>
        <tissue evidence="1">Testes</tissue>
    </source>
</reference>